<dbReference type="EMBL" id="JANAVB010019797">
    <property type="protein sequence ID" value="KAJ6828077.1"/>
    <property type="molecule type" value="Genomic_DNA"/>
</dbReference>
<evidence type="ECO:0000313" key="1">
    <source>
        <dbReference type="EMBL" id="KAJ6828077.1"/>
    </source>
</evidence>
<sequence>MIKLRKKVRRRVWPNVQRSLMILLCLASKVFWVHFANDRR</sequence>
<proteinExistence type="predicted"/>
<reference evidence="1" key="1">
    <citation type="journal article" date="2023" name="GigaByte">
        <title>Genome assembly of the bearded iris, Iris pallida Lam.</title>
        <authorList>
            <person name="Bruccoleri R.E."/>
            <person name="Oakeley E.J."/>
            <person name="Faust A.M.E."/>
            <person name="Altorfer M."/>
            <person name="Dessus-Babus S."/>
            <person name="Burckhardt D."/>
            <person name="Oertli M."/>
            <person name="Naumann U."/>
            <person name="Petersen F."/>
            <person name="Wong J."/>
        </authorList>
    </citation>
    <scope>NUCLEOTIDE SEQUENCE</scope>
    <source>
        <strain evidence="1">GSM-AAB239-AS_SAM_17_03QT</strain>
    </source>
</reference>
<organism evidence="1 2">
    <name type="scientific">Iris pallida</name>
    <name type="common">Sweet iris</name>
    <dbReference type="NCBI Taxonomy" id="29817"/>
    <lineage>
        <taxon>Eukaryota</taxon>
        <taxon>Viridiplantae</taxon>
        <taxon>Streptophyta</taxon>
        <taxon>Embryophyta</taxon>
        <taxon>Tracheophyta</taxon>
        <taxon>Spermatophyta</taxon>
        <taxon>Magnoliopsida</taxon>
        <taxon>Liliopsida</taxon>
        <taxon>Asparagales</taxon>
        <taxon>Iridaceae</taxon>
        <taxon>Iridoideae</taxon>
        <taxon>Irideae</taxon>
        <taxon>Iris</taxon>
    </lineage>
</organism>
<keyword evidence="2" id="KW-1185">Reference proteome</keyword>
<gene>
    <name evidence="1" type="ORF">M6B38_365820</name>
</gene>
<comment type="caution">
    <text evidence="1">The sequence shown here is derived from an EMBL/GenBank/DDBJ whole genome shotgun (WGS) entry which is preliminary data.</text>
</comment>
<name>A0AAX6GIG7_IRIPA</name>
<reference evidence="1" key="2">
    <citation type="submission" date="2023-04" db="EMBL/GenBank/DDBJ databases">
        <authorList>
            <person name="Bruccoleri R.E."/>
            <person name="Oakeley E.J."/>
            <person name="Faust A.-M."/>
            <person name="Dessus-Babus S."/>
            <person name="Altorfer M."/>
            <person name="Burckhardt D."/>
            <person name="Oertli M."/>
            <person name="Naumann U."/>
            <person name="Petersen F."/>
            <person name="Wong J."/>
        </authorList>
    </citation>
    <scope>NUCLEOTIDE SEQUENCE</scope>
    <source>
        <strain evidence="1">GSM-AAB239-AS_SAM_17_03QT</strain>
        <tissue evidence="1">Leaf</tissue>
    </source>
</reference>
<evidence type="ECO:0000313" key="2">
    <source>
        <dbReference type="Proteomes" id="UP001140949"/>
    </source>
</evidence>
<accession>A0AAX6GIG7</accession>
<protein>
    <submittedName>
        <fullName evidence="1">CRM-domain containing factor CFM3, chloroplastic/mitochondrial</fullName>
    </submittedName>
</protein>
<dbReference type="AlphaFoldDB" id="A0AAX6GIG7"/>
<dbReference type="Proteomes" id="UP001140949">
    <property type="component" value="Unassembled WGS sequence"/>
</dbReference>